<feature type="repeat" description="WD" evidence="5">
    <location>
        <begin position="976"/>
        <end position="1017"/>
    </location>
</feature>
<dbReference type="PANTHER" id="PTHR22847:SF637">
    <property type="entry name" value="WD REPEAT DOMAIN 5B"/>
    <property type="match status" value="1"/>
</dbReference>
<evidence type="ECO:0000256" key="4">
    <source>
        <dbReference type="ARBA" id="ARBA00022853"/>
    </source>
</evidence>
<evidence type="ECO:0000313" key="7">
    <source>
        <dbReference type="EMBL" id="GHO53310.1"/>
    </source>
</evidence>
<dbReference type="InterPro" id="IPR019775">
    <property type="entry name" value="WD40_repeat_CS"/>
</dbReference>
<dbReference type="PROSITE" id="PS50231">
    <property type="entry name" value="RICIN_B_LECTIN"/>
    <property type="match status" value="1"/>
</dbReference>
<dbReference type="InterPro" id="IPR036322">
    <property type="entry name" value="WD40_repeat_dom_sf"/>
</dbReference>
<organism evidence="7 8">
    <name type="scientific">Ktedonobacter robiniae</name>
    <dbReference type="NCBI Taxonomy" id="2778365"/>
    <lineage>
        <taxon>Bacteria</taxon>
        <taxon>Bacillati</taxon>
        <taxon>Chloroflexota</taxon>
        <taxon>Ktedonobacteria</taxon>
        <taxon>Ktedonobacterales</taxon>
        <taxon>Ktedonobacteraceae</taxon>
        <taxon>Ktedonobacter</taxon>
    </lineage>
</organism>
<dbReference type="Pfam" id="PF00931">
    <property type="entry name" value="NB-ARC"/>
    <property type="match status" value="1"/>
</dbReference>
<evidence type="ECO:0000256" key="3">
    <source>
        <dbReference type="ARBA" id="ARBA00022737"/>
    </source>
</evidence>
<keyword evidence="8" id="KW-1185">Reference proteome</keyword>
<dbReference type="InterPro" id="IPR010982">
    <property type="entry name" value="Lambda_DNA-bd_dom_sf"/>
</dbReference>
<dbReference type="PRINTS" id="PR00364">
    <property type="entry name" value="DISEASERSIST"/>
</dbReference>
<dbReference type="PROSITE" id="PS50082">
    <property type="entry name" value="WD_REPEATS_2"/>
    <property type="match status" value="14"/>
</dbReference>
<dbReference type="PROSITE" id="PS50294">
    <property type="entry name" value="WD_REPEATS_REGION"/>
    <property type="match status" value="13"/>
</dbReference>
<dbReference type="InterPro" id="IPR020472">
    <property type="entry name" value="WD40_PAC1"/>
</dbReference>
<dbReference type="SMART" id="SM00530">
    <property type="entry name" value="HTH_XRE"/>
    <property type="match status" value="1"/>
</dbReference>
<reference evidence="7 8" key="1">
    <citation type="journal article" date="2021" name="Int. J. Syst. Evol. Microbiol.">
        <title>Reticulibacter mediterranei gen. nov., sp. nov., within the new family Reticulibacteraceae fam. nov., and Ktedonospora formicarum gen. nov., sp. nov., Ktedonobacter robiniae sp. nov., Dictyobacter formicarum sp. nov. and Dictyobacter arantiisoli sp. nov., belonging to the class Ktedonobacteria.</title>
        <authorList>
            <person name="Yabe S."/>
            <person name="Zheng Y."/>
            <person name="Wang C.M."/>
            <person name="Sakai Y."/>
            <person name="Abe K."/>
            <person name="Yokota A."/>
            <person name="Donadio S."/>
            <person name="Cavaletti L."/>
            <person name="Monciardini P."/>
        </authorList>
    </citation>
    <scope>NUCLEOTIDE SEQUENCE [LARGE SCALE GENOMIC DNA]</scope>
    <source>
        <strain evidence="7 8">SOSP1-30</strain>
    </source>
</reference>
<dbReference type="InterPro" id="IPR002182">
    <property type="entry name" value="NB-ARC"/>
</dbReference>
<feature type="repeat" description="WD" evidence="5">
    <location>
        <begin position="766"/>
        <end position="807"/>
    </location>
</feature>
<dbReference type="PRINTS" id="PR00320">
    <property type="entry name" value="GPROTEINBRPT"/>
</dbReference>
<dbReference type="SUPFAM" id="SSF52540">
    <property type="entry name" value="P-loop containing nucleoside triphosphate hydrolases"/>
    <property type="match status" value="1"/>
</dbReference>
<gene>
    <name evidence="7" type="ORF">KSB_17850</name>
</gene>
<dbReference type="CDD" id="cd00200">
    <property type="entry name" value="WD40"/>
    <property type="match status" value="3"/>
</dbReference>
<evidence type="ECO:0000256" key="2">
    <source>
        <dbReference type="ARBA" id="ARBA00022574"/>
    </source>
</evidence>
<dbReference type="Pfam" id="PF00400">
    <property type="entry name" value="WD40"/>
    <property type="match status" value="6"/>
</dbReference>
<feature type="repeat" description="WD" evidence="5">
    <location>
        <begin position="598"/>
        <end position="639"/>
    </location>
</feature>
<feature type="repeat" description="WD" evidence="5">
    <location>
        <begin position="934"/>
        <end position="975"/>
    </location>
</feature>
<dbReference type="Pfam" id="PF25173">
    <property type="entry name" value="Beta-prop_WDR3_1st"/>
    <property type="match status" value="1"/>
</dbReference>
<accession>A0ABQ3UKW1</accession>
<protein>
    <recommendedName>
        <fullName evidence="6">HTH cro/C1-type domain-containing protein</fullName>
    </recommendedName>
</protein>
<name>A0ABQ3UKW1_9CHLR</name>
<dbReference type="SMART" id="SM00320">
    <property type="entry name" value="WD40"/>
    <property type="match status" value="14"/>
</dbReference>
<dbReference type="Gene3D" id="1.10.260.40">
    <property type="entry name" value="lambda repressor-like DNA-binding domains"/>
    <property type="match status" value="1"/>
</dbReference>
<dbReference type="Pfam" id="PF01381">
    <property type="entry name" value="HTH_3"/>
    <property type="match status" value="1"/>
</dbReference>
<dbReference type="InterPro" id="IPR011047">
    <property type="entry name" value="Quinoprotein_ADH-like_sf"/>
</dbReference>
<feature type="repeat" description="WD" evidence="5">
    <location>
        <begin position="1060"/>
        <end position="1101"/>
    </location>
</feature>
<evidence type="ECO:0000259" key="6">
    <source>
        <dbReference type="PROSITE" id="PS50943"/>
    </source>
</evidence>
<feature type="repeat" description="WD" evidence="5">
    <location>
        <begin position="1102"/>
        <end position="1143"/>
    </location>
</feature>
<dbReference type="InterPro" id="IPR001680">
    <property type="entry name" value="WD40_rpt"/>
</dbReference>
<keyword evidence="2 5" id="KW-0853">WD repeat</keyword>
<sequence>MGRKEKHIELENGEATSVGARMRLARQEKGIRLSDMARQIGYTKSRLSAVENGYGRPSQELLLAYEQALALARGTLLEQIGKPVIVAQPVTAGIGSSVLHPDMEMQRHGTEPGEEELETPNHKRAAHLDVSEQATVLEAARAQEQTSEAPRITNFYGRNQELATLEQWLAQDHCRIAAILGIGGVGKTTLTSMLKERLKETFDFVYWRTLQNALPLEEFLVDCIRFLSGLEQVELPDDVGDLIKQLGSYLRAHRCLLILDNMETILASGQSVGSYRPGYEGYGEFIEYVGNSEHMSSLVLTSRELPQEVEFWNHPRRQVLHLSGFGLDEGRMILQERELLGSEEDFSRLIQSYAGNPLALKLVAAPIREVFGGDIAEFLAERGMVIGDVYDLIDKQFHRLSDEEREMIYWLALACEPVSLNDISKEIVRPVPRRMLLAALDSLRRRSMIENSSGARFGLQPVIMEYVTDALVSSFCREIEQDEYALLTSHALVRAEAKDHIRNNQVRLFLEPIALQLLTRLGMVECGARLKTMLRNLQLQRPQTPEYVAGNILNLLVQLKIDLRGYDFSNLVVWNAYLQDVSLPEVDFSNAQLERCVFSDTFGSILSVALSNDGERLAAGTANGDVRLWNAHTGAPQGICQGHTDWVRAVDIRYDGKRVISGSDDQFIRLWDTRTTQCLKTLVGHTNRIRSIAFAPAGDRAISGSDDMTLMLWDLEKGECLRIFRGHESRIWSVAYSPDGAYVASGSSDFSVRVWNVESGACVRVLKGHSGRVHSVTFSPDGRYLASGSEDQIICLWDLQSGECVQNLQGHTGRIWPVRFSYDSKQLASGSEDRSIRIWDVASGTCLSTLRGHHNRVWALAYSFDNRVIVSGSDDQTIRMWNCEDGQCFKTLQGHSSRVRSVRFSPDGTRLLSGSDDRAVRLWDVASGQSIKTLQGHSTWIYAVAYSPHGNIVASGSDDQTIRLWDVNTGYCLRTLGGHENWVRAVDFSPDGTQLVSGSDDQTVRLWQVNTGLCIRILQHRQSRLWSVAFSPDGHTIASGGEDNVVRLWHKETGECLRELHGHERRVRSVTFSPDGLVLASCSDDSTIRLWELATGKCVRIFKGHINWIWSVAFSPDGSCLTSGGDDNSVRLWDVASGRLLWTGSEHNKRIYAVAFHPQGHMVASGSYDGTIRLWDVQNGECFKTLRRERPYERMNIRGVTGISSAQRAMLRALGAVEE</sequence>
<dbReference type="PANTHER" id="PTHR22847">
    <property type="entry name" value="WD40 REPEAT PROTEIN"/>
    <property type="match status" value="1"/>
</dbReference>
<keyword evidence="4" id="KW-0156">Chromatin regulator</keyword>
<dbReference type="InterPro" id="IPR027417">
    <property type="entry name" value="P-loop_NTPase"/>
</dbReference>
<dbReference type="Proteomes" id="UP000654345">
    <property type="component" value="Unassembled WGS sequence"/>
</dbReference>
<dbReference type="PROSITE" id="PS00678">
    <property type="entry name" value="WD_REPEATS_1"/>
    <property type="match status" value="11"/>
</dbReference>
<proteinExistence type="inferred from homology"/>
<dbReference type="Gene3D" id="2.130.10.10">
    <property type="entry name" value="YVTN repeat-like/Quinoprotein amine dehydrogenase"/>
    <property type="match status" value="7"/>
</dbReference>
<dbReference type="CDD" id="cd00093">
    <property type="entry name" value="HTH_XRE"/>
    <property type="match status" value="1"/>
</dbReference>
<dbReference type="SUPFAM" id="SSF50978">
    <property type="entry name" value="WD40 repeat-like"/>
    <property type="match status" value="2"/>
</dbReference>
<dbReference type="RefSeq" id="WP_201370153.1">
    <property type="nucleotide sequence ID" value="NZ_BNJG01000001.1"/>
</dbReference>
<feature type="repeat" description="WD" evidence="5">
    <location>
        <begin position="892"/>
        <end position="933"/>
    </location>
</feature>
<feature type="repeat" description="WD" evidence="5">
    <location>
        <begin position="1144"/>
        <end position="1185"/>
    </location>
</feature>
<feature type="repeat" description="WD" evidence="5">
    <location>
        <begin position="1018"/>
        <end position="1059"/>
    </location>
</feature>
<feature type="repeat" description="WD" evidence="5">
    <location>
        <begin position="682"/>
        <end position="723"/>
    </location>
</feature>
<feature type="repeat" description="WD" evidence="5">
    <location>
        <begin position="808"/>
        <end position="849"/>
    </location>
</feature>
<dbReference type="InterPro" id="IPR001387">
    <property type="entry name" value="Cro/C1-type_HTH"/>
</dbReference>
<dbReference type="SUPFAM" id="SSF47413">
    <property type="entry name" value="lambda repressor-like DNA-binding domains"/>
    <property type="match status" value="1"/>
</dbReference>
<comment type="caution">
    <text evidence="7">The sequence shown here is derived from an EMBL/GenBank/DDBJ whole genome shotgun (WGS) entry which is preliminary data.</text>
</comment>
<keyword evidence="3" id="KW-0677">Repeat</keyword>
<feature type="repeat" description="WD" evidence="5">
    <location>
        <begin position="850"/>
        <end position="891"/>
    </location>
</feature>
<evidence type="ECO:0000313" key="8">
    <source>
        <dbReference type="Proteomes" id="UP000654345"/>
    </source>
</evidence>
<evidence type="ECO:0000256" key="1">
    <source>
        <dbReference type="ARBA" id="ARBA00007306"/>
    </source>
</evidence>
<evidence type="ECO:0000256" key="5">
    <source>
        <dbReference type="PROSITE-ProRule" id="PRU00221"/>
    </source>
</evidence>
<feature type="repeat" description="WD" evidence="5">
    <location>
        <begin position="640"/>
        <end position="681"/>
    </location>
</feature>
<comment type="similarity">
    <text evidence="1">Belongs to the WD repeat HIR1 family.</text>
</comment>
<dbReference type="InterPro" id="IPR055410">
    <property type="entry name" value="Beta-prop_CAF1B_HIR1"/>
</dbReference>
<dbReference type="EMBL" id="BNJG01000001">
    <property type="protein sequence ID" value="GHO53310.1"/>
    <property type="molecule type" value="Genomic_DNA"/>
</dbReference>
<dbReference type="SUPFAM" id="SSF50998">
    <property type="entry name" value="Quinoprotein alcohol dehydrogenase-like"/>
    <property type="match status" value="1"/>
</dbReference>
<dbReference type="InterPro" id="IPR015943">
    <property type="entry name" value="WD40/YVTN_repeat-like_dom_sf"/>
</dbReference>
<dbReference type="Pfam" id="PF24105">
    <property type="entry name" value="Beta-prop_CAF1B_HIR1"/>
    <property type="match status" value="1"/>
</dbReference>
<dbReference type="PROSITE" id="PS50943">
    <property type="entry name" value="HTH_CROC1"/>
    <property type="match status" value="1"/>
</dbReference>
<feature type="repeat" description="WD" evidence="5">
    <location>
        <begin position="724"/>
        <end position="765"/>
    </location>
</feature>
<feature type="domain" description="HTH cro/C1-type" evidence="6">
    <location>
        <begin position="22"/>
        <end position="76"/>
    </location>
</feature>
<dbReference type="Gene3D" id="3.40.50.300">
    <property type="entry name" value="P-loop containing nucleotide triphosphate hydrolases"/>
    <property type="match status" value="1"/>
</dbReference>